<name>A0A9D2JT26_9FIRM</name>
<reference evidence="1" key="1">
    <citation type="journal article" date="2021" name="PeerJ">
        <title>Extensive microbial diversity within the chicken gut microbiome revealed by metagenomics and culture.</title>
        <authorList>
            <person name="Gilroy R."/>
            <person name="Ravi A."/>
            <person name="Getino M."/>
            <person name="Pursley I."/>
            <person name="Horton D.L."/>
            <person name="Alikhan N.F."/>
            <person name="Baker D."/>
            <person name="Gharbi K."/>
            <person name="Hall N."/>
            <person name="Watson M."/>
            <person name="Adriaenssens E.M."/>
            <person name="Foster-Nyarko E."/>
            <person name="Jarju S."/>
            <person name="Secka A."/>
            <person name="Antonio M."/>
            <person name="Oren A."/>
            <person name="Chaudhuri R.R."/>
            <person name="La Ragione R."/>
            <person name="Hildebrand F."/>
            <person name="Pallen M.J."/>
        </authorList>
    </citation>
    <scope>NUCLEOTIDE SEQUENCE</scope>
    <source>
        <strain evidence="1">1068</strain>
    </source>
</reference>
<gene>
    <name evidence="1" type="ORF">H9809_10555</name>
</gene>
<organism evidence="1 2">
    <name type="scientific">Candidatus Blautia pullicola</name>
    <dbReference type="NCBI Taxonomy" id="2838498"/>
    <lineage>
        <taxon>Bacteria</taxon>
        <taxon>Bacillati</taxon>
        <taxon>Bacillota</taxon>
        <taxon>Clostridia</taxon>
        <taxon>Lachnospirales</taxon>
        <taxon>Lachnospiraceae</taxon>
        <taxon>Blautia</taxon>
    </lineage>
</organism>
<protein>
    <submittedName>
        <fullName evidence="1">Uncharacterized protein</fullName>
    </submittedName>
</protein>
<proteinExistence type="predicted"/>
<evidence type="ECO:0000313" key="1">
    <source>
        <dbReference type="EMBL" id="HIZ66321.1"/>
    </source>
</evidence>
<accession>A0A9D2JT26</accession>
<dbReference type="Pfam" id="PF20092">
    <property type="entry name" value="DUF6483"/>
    <property type="match status" value="1"/>
</dbReference>
<dbReference type="InterPro" id="IPR045507">
    <property type="entry name" value="DUF6483"/>
</dbReference>
<sequence>MSVKQDYLMRMIHDVVRGLALVLTGKREVRYELPEENQRTETEKRYAGILEMADRGEINEAENILLGDFPQETPGYGIMIADFYQHLDEYEDDFLEDHGYSREEILEGLEGLAQEYGLTELE</sequence>
<reference evidence="1" key="2">
    <citation type="submission" date="2021-04" db="EMBL/GenBank/DDBJ databases">
        <authorList>
            <person name="Gilroy R."/>
        </authorList>
    </citation>
    <scope>NUCLEOTIDE SEQUENCE</scope>
    <source>
        <strain evidence="1">1068</strain>
    </source>
</reference>
<evidence type="ECO:0000313" key="2">
    <source>
        <dbReference type="Proteomes" id="UP000824056"/>
    </source>
</evidence>
<dbReference type="AlphaFoldDB" id="A0A9D2JT26"/>
<dbReference type="Proteomes" id="UP000824056">
    <property type="component" value="Unassembled WGS sequence"/>
</dbReference>
<comment type="caution">
    <text evidence="1">The sequence shown here is derived from an EMBL/GenBank/DDBJ whole genome shotgun (WGS) entry which is preliminary data.</text>
</comment>
<dbReference type="EMBL" id="DXBG01000247">
    <property type="protein sequence ID" value="HIZ66321.1"/>
    <property type="molecule type" value="Genomic_DNA"/>
</dbReference>